<accession>T0GID0</accession>
<organism evidence="2 3">
    <name type="scientific">Sphingobium baderi LL03</name>
    <dbReference type="NCBI Taxonomy" id="1114964"/>
    <lineage>
        <taxon>Bacteria</taxon>
        <taxon>Pseudomonadati</taxon>
        <taxon>Pseudomonadota</taxon>
        <taxon>Alphaproteobacteria</taxon>
        <taxon>Sphingomonadales</taxon>
        <taxon>Sphingomonadaceae</taxon>
        <taxon>Sphingobium</taxon>
    </lineage>
</organism>
<dbReference type="EMBL" id="ATIB01000039">
    <property type="protein sequence ID" value="EQB03506.1"/>
    <property type="molecule type" value="Genomic_DNA"/>
</dbReference>
<dbReference type="AlphaFoldDB" id="T0GID0"/>
<name>T0GID0_9SPHN</name>
<sequence length="158" mass="16803">MLHHIAVGPLAEQPAGKGAPPFAVRAAPHVELNEGPGFLHILPRRGRLARLEAHDGVAHAQGFARFHLKVARQAVALVEQAHHRDPFRHRRTGQGGRTAVADRAVLDLDGAGLVGRGHVIAAASGQHENAGQNRRGGQDRQDAPRRARGHDASGLHAS</sequence>
<evidence type="ECO:0000313" key="3">
    <source>
        <dbReference type="Proteomes" id="UP000015524"/>
    </source>
</evidence>
<keyword evidence="3" id="KW-1185">Reference proteome</keyword>
<dbReference type="Proteomes" id="UP000015524">
    <property type="component" value="Unassembled WGS sequence"/>
</dbReference>
<evidence type="ECO:0000313" key="2">
    <source>
        <dbReference type="EMBL" id="EQB03506.1"/>
    </source>
</evidence>
<reference evidence="2 3" key="1">
    <citation type="journal article" date="2013" name="Genome Announc.">
        <title>Draft Genome Sequence of a Hexachlorocyclohexane-Degrading Bacterium, Sphingobium baderi Strain LL03T.</title>
        <authorList>
            <person name="Kaur J."/>
            <person name="Verma H."/>
            <person name="Tripathi C."/>
            <person name="Khurana J.P."/>
            <person name="Lal R."/>
        </authorList>
    </citation>
    <scope>NUCLEOTIDE SEQUENCE [LARGE SCALE GENOMIC DNA]</scope>
    <source>
        <strain evidence="2 3">LL03</strain>
    </source>
</reference>
<feature type="region of interest" description="Disordered" evidence="1">
    <location>
        <begin position="123"/>
        <end position="158"/>
    </location>
</feature>
<protein>
    <submittedName>
        <fullName evidence="2">Uncharacterized protein</fullName>
    </submittedName>
</protein>
<evidence type="ECO:0000256" key="1">
    <source>
        <dbReference type="SAM" id="MobiDB-lite"/>
    </source>
</evidence>
<feature type="compositionally biased region" description="Basic and acidic residues" evidence="1">
    <location>
        <begin position="136"/>
        <end position="158"/>
    </location>
</feature>
<proteinExistence type="predicted"/>
<comment type="caution">
    <text evidence="2">The sequence shown here is derived from an EMBL/GenBank/DDBJ whole genome shotgun (WGS) entry which is preliminary data.</text>
</comment>
<gene>
    <name evidence="2" type="ORF">L485_06205</name>
</gene>